<proteinExistence type="predicted"/>
<evidence type="ECO:0000313" key="2">
    <source>
        <dbReference type="EMBL" id="APW59334.1"/>
    </source>
</evidence>
<accession>A0A1U7CK68</accession>
<dbReference type="Proteomes" id="UP000186309">
    <property type="component" value="Chromosome"/>
</dbReference>
<dbReference type="PANTHER" id="PTHR43685">
    <property type="entry name" value="GLYCOSYLTRANSFERASE"/>
    <property type="match status" value="1"/>
</dbReference>
<dbReference type="InterPro" id="IPR001173">
    <property type="entry name" value="Glyco_trans_2-like"/>
</dbReference>
<keyword evidence="2" id="KW-0808">Transferase</keyword>
<feature type="domain" description="Glycosyltransferase 2-like" evidence="1">
    <location>
        <begin position="4"/>
        <end position="103"/>
    </location>
</feature>
<sequence length="328" mass="37841">MRISIAMTSYNSERFVGEQLESFANQTRKPDELVICDDQSTDRTSEILHEFARNSPFPTRVVVNEPQLGIIRNFEQAVRLSTGDLIFFSDHDDRWLPDKLAMHESTHLSAPDVGFVFSNAEVCDEKMAPRGFTHFDVQHLGGKRLAEIPRGRLFDMCIRSPRLYGCTMSFSASLKEAILPFPTSTSHDMWTCLILAALTPTRCIEKPLMKYRTHTSQLCGVFFDKPAKSDDPGGVDHFLTEIERNARYFSDALQRLRLHEHRLYRKDALRILEQKLAHLNARRKLRGTLPTRVGAFCREMLNGRYLRYTSKIDLINDVKRVYRDGRAR</sequence>
<dbReference type="AlphaFoldDB" id="A0A1U7CK68"/>
<dbReference type="STRING" id="1387353.BSF38_00755"/>
<dbReference type="RefSeq" id="WP_076343528.1">
    <property type="nucleotide sequence ID" value="NZ_CP019082.1"/>
</dbReference>
<organism evidence="2 3">
    <name type="scientific">Paludisphaera borealis</name>
    <dbReference type="NCBI Taxonomy" id="1387353"/>
    <lineage>
        <taxon>Bacteria</taxon>
        <taxon>Pseudomonadati</taxon>
        <taxon>Planctomycetota</taxon>
        <taxon>Planctomycetia</taxon>
        <taxon>Isosphaerales</taxon>
        <taxon>Isosphaeraceae</taxon>
        <taxon>Paludisphaera</taxon>
    </lineage>
</organism>
<protein>
    <submittedName>
        <fullName evidence="2">GT2 family glycosyltransferase</fullName>
    </submittedName>
</protein>
<dbReference type="EMBL" id="CP019082">
    <property type="protein sequence ID" value="APW59334.1"/>
    <property type="molecule type" value="Genomic_DNA"/>
</dbReference>
<dbReference type="GO" id="GO:0016740">
    <property type="term" value="F:transferase activity"/>
    <property type="evidence" value="ECO:0007669"/>
    <property type="project" value="UniProtKB-KW"/>
</dbReference>
<gene>
    <name evidence="2" type="ORF">BSF38_00755</name>
</gene>
<dbReference type="Pfam" id="PF00535">
    <property type="entry name" value="Glycos_transf_2"/>
    <property type="match status" value="1"/>
</dbReference>
<dbReference type="InterPro" id="IPR029044">
    <property type="entry name" value="Nucleotide-diphossugar_trans"/>
</dbReference>
<dbReference type="Gene3D" id="3.90.550.10">
    <property type="entry name" value="Spore Coat Polysaccharide Biosynthesis Protein SpsA, Chain A"/>
    <property type="match status" value="1"/>
</dbReference>
<name>A0A1U7CK68_9BACT</name>
<evidence type="ECO:0000259" key="1">
    <source>
        <dbReference type="Pfam" id="PF00535"/>
    </source>
</evidence>
<dbReference type="OrthoDB" id="9802649at2"/>
<keyword evidence="3" id="KW-1185">Reference proteome</keyword>
<reference evidence="3" key="1">
    <citation type="submission" date="2016-12" db="EMBL/GenBank/DDBJ databases">
        <title>Comparative genomics of four Isosphaeraceae planctomycetes: a common pool of plasmids and glycoside hydrolase genes.</title>
        <authorList>
            <person name="Ivanova A."/>
        </authorList>
    </citation>
    <scope>NUCLEOTIDE SEQUENCE [LARGE SCALE GENOMIC DNA]</scope>
    <source>
        <strain evidence="3">PX4</strain>
    </source>
</reference>
<dbReference type="KEGG" id="pbor:BSF38_00755"/>
<evidence type="ECO:0000313" key="3">
    <source>
        <dbReference type="Proteomes" id="UP000186309"/>
    </source>
</evidence>
<dbReference type="SUPFAM" id="SSF53448">
    <property type="entry name" value="Nucleotide-diphospho-sugar transferases"/>
    <property type="match status" value="1"/>
</dbReference>
<dbReference type="InterPro" id="IPR050834">
    <property type="entry name" value="Glycosyltransf_2"/>
</dbReference>
<dbReference type="PANTHER" id="PTHR43685:SF11">
    <property type="entry name" value="GLYCOSYLTRANSFERASE TAGX-RELATED"/>
    <property type="match status" value="1"/>
</dbReference>